<keyword evidence="11" id="KW-1185">Reference proteome</keyword>
<organism evidence="10 11">
    <name type="scientific">Edaphobacter aggregans</name>
    <dbReference type="NCBI Taxonomy" id="570835"/>
    <lineage>
        <taxon>Bacteria</taxon>
        <taxon>Pseudomonadati</taxon>
        <taxon>Acidobacteriota</taxon>
        <taxon>Terriglobia</taxon>
        <taxon>Terriglobales</taxon>
        <taxon>Acidobacteriaceae</taxon>
        <taxon>Edaphobacter</taxon>
    </lineage>
</organism>
<dbReference type="PANTHER" id="PTHR22600">
    <property type="entry name" value="BETA-HEXOSAMINIDASE"/>
    <property type="match status" value="1"/>
</dbReference>
<proteinExistence type="inferred from homology"/>
<sequence>MTFSHSFNISRRLRQTEFGSLCSHVSPNSFTVIDMQYPRFAAALLAFSTLPFGPAMAQPGSQSLHLIPVPREVRPAATQSLANGVQINCSSPCPTEDVFAIDDLKTYLASQSIVVNATSPVNILVTRYGSTLSKSIYADAAGLKSASDSPSDLPQEMKAEGYAIIPDGKGLAITAATDSGIFYALQTVKQMVIGTGSTAVLNTASIRDWPALKYRGLDDDLSRGPVPTLEFQKKQIRTIAAYKINIYSPYFEHTMQYTGHPLMAPPGGTFTQDQARELVAYATKYHVTVIPEQEAFGHLHYLLNWEQYTPLAETPHGHVLAPAQPDAQKLTHDMFFELAKIYPGPFLHLGADETVELGKGQTKPQVDAQGLGAVYLGFLQRIVSDLKPLNRKLLFWGDIAMHDPDLVKQLPPDFKQATIAVAWEYNPQPKGFTRFIAPFTDAGIETWVAPGVNNWSRVYPNFNNMFANVQQFTAQGQQMGVTGQLNTVWDDDGEALFNSNWYGVLFGAEAAWHKGEASIPTFQNSYGANFHGDLTGSIDLAQQEMMAAHRLLKDSPLKADASNLVFWVDPWSPDGQRQAAQIRPLLSELRLHAERTLTLIAQARNANPNLRETDAIDALELGARRMDMIGFKYQITDEIATSYANAYALQGSKNKDDRMEVSRSLGDINGVNGKLQDMRNNLSLLRDLYEAAWLKSYRPYFLHNNLARFDLTTQMWLERVDKVRSAQRQWANSQSIPPAADLGIPPPPTTAH</sequence>
<evidence type="ECO:0000256" key="7">
    <source>
        <dbReference type="SAM" id="MobiDB-lite"/>
    </source>
</evidence>
<reference evidence="10 11" key="1">
    <citation type="submission" date="2018-12" db="EMBL/GenBank/DDBJ databases">
        <title>Sequencing of bacterial isolates from soil warming experiment in Harvard Forest, Massachusetts, USA.</title>
        <authorList>
            <person name="Deangelis K."/>
        </authorList>
    </citation>
    <scope>NUCLEOTIDE SEQUENCE [LARGE SCALE GENOMIC DNA]</scope>
    <source>
        <strain evidence="10 11">EB153</strain>
    </source>
</reference>
<feature type="region of interest" description="Disordered" evidence="7">
    <location>
        <begin position="729"/>
        <end position="752"/>
    </location>
</feature>
<evidence type="ECO:0000256" key="4">
    <source>
        <dbReference type="ARBA" id="ARBA00022801"/>
    </source>
</evidence>
<evidence type="ECO:0000256" key="1">
    <source>
        <dbReference type="ARBA" id="ARBA00001231"/>
    </source>
</evidence>
<dbReference type="GO" id="GO:0005975">
    <property type="term" value="P:carbohydrate metabolic process"/>
    <property type="evidence" value="ECO:0007669"/>
    <property type="project" value="InterPro"/>
</dbReference>
<dbReference type="Gene3D" id="3.30.379.10">
    <property type="entry name" value="Chitobiase/beta-hexosaminidase domain 2-like"/>
    <property type="match status" value="1"/>
</dbReference>
<evidence type="ECO:0000313" key="10">
    <source>
        <dbReference type="EMBL" id="RSL15218.1"/>
    </source>
</evidence>
<dbReference type="AlphaFoldDB" id="A0A3R9Q7H6"/>
<dbReference type="SUPFAM" id="SSF51445">
    <property type="entry name" value="(Trans)glycosidases"/>
    <property type="match status" value="1"/>
</dbReference>
<comment type="similarity">
    <text evidence="2">Belongs to the glycosyl hydrolase 20 family.</text>
</comment>
<feature type="domain" description="Beta-hexosaminidase bacterial type N-terminal" evidence="9">
    <location>
        <begin position="65"/>
        <end position="209"/>
    </location>
</feature>
<dbReference type="GO" id="GO:0004563">
    <property type="term" value="F:beta-N-acetylhexosaminidase activity"/>
    <property type="evidence" value="ECO:0007669"/>
    <property type="project" value="UniProtKB-EC"/>
</dbReference>
<evidence type="ECO:0000256" key="2">
    <source>
        <dbReference type="ARBA" id="ARBA00006285"/>
    </source>
</evidence>
<dbReference type="EC" id="3.2.1.52" evidence="3"/>
<dbReference type="InterPro" id="IPR015883">
    <property type="entry name" value="Glyco_hydro_20_cat"/>
</dbReference>
<keyword evidence="4 10" id="KW-0378">Hydrolase</keyword>
<dbReference type="PRINTS" id="PR00738">
    <property type="entry name" value="GLHYDRLASE20"/>
</dbReference>
<dbReference type="Gene3D" id="3.20.20.80">
    <property type="entry name" value="Glycosidases"/>
    <property type="match status" value="1"/>
</dbReference>
<dbReference type="InterPro" id="IPR025705">
    <property type="entry name" value="Beta_hexosaminidase_sua/sub"/>
</dbReference>
<gene>
    <name evidence="10" type="ORF">EDE15_0699</name>
</gene>
<protein>
    <recommendedName>
        <fullName evidence="3">beta-N-acetylhexosaminidase</fullName>
        <ecNumber evidence="3">3.2.1.52</ecNumber>
    </recommendedName>
</protein>
<feature type="active site" description="Proton donor" evidence="6">
    <location>
        <position position="353"/>
    </location>
</feature>
<name>A0A3R9Q7H6_9BACT</name>
<comment type="catalytic activity">
    <reaction evidence="1">
        <text>Hydrolysis of terminal non-reducing N-acetyl-D-hexosamine residues in N-acetyl-beta-D-hexosaminides.</text>
        <dbReference type="EC" id="3.2.1.52"/>
    </reaction>
</comment>
<evidence type="ECO:0000259" key="8">
    <source>
        <dbReference type="Pfam" id="PF00728"/>
    </source>
</evidence>
<keyword evidence="5" id="KW-0326">Glycosidase</keyword>
<accession>A0A3R9Q7H6</accession>
<dbReference type="Pfam" id="PF00728">
    <property type="entry name" value="Glyco_hydro_20"/>
    <property type="match status" value="1"/>
</dbReference>
<dbReference type="SUPFAM" id="SSF55545">
    <property type="entry name" value="beta-N-acetylhexosaminidase-like domain"/>
    <property type="match status" value="1"/>
</dbReference>
<dbReference type="Proteomes" id="UP000269669">
    <property type="component" value="Unassembled WGS sequence"/>
</dbReference>
<evidence type="ECO:0000256" key="6">
    <source>
        <dbReference type="PIRSR" id="PIRSR625705-1"/>
    </source>
</evidence>
<dbReference type="InterPro" id="IPR017853">
    <property type="entry name" value="GH"/>
</dbReference>
<dbReference type="PANTHER" id="PTHR22600:SF57">
    <property type="entry name" value="BETA-N-ACETYLHEXOSAMINIDASE"/>
    <property type="match status" value="1"/>
</dbReference>
<evidence type="ECO:0000259" key="9">
    <source>
        <dbReference type="Pfam" id="PF02838"/>
    </source>
</evidence>
<evidence type="ECO:0000256" key="3">
    <source>
        <dbReference type="ARBA" id="ARBA00012663"/>
    </source>
</evidence>
<dbReference type="GO" id="GO:0016020">
    <property type="term" value="C:membrane"/>
    <property type="evidence" value="ECO:0007669"/>
    <property type="project" value="TreeGrafter"/>
</dbReference>
<dbReference type="EMBL" id="RSDW01000001">
    <property type="protein sequence ID" value="RSL15218.1"/>
    <property type="molecule type" value="Genomic_DNA"/>
</dbReference>
<dbReference type="InterPro" id="IPR029018">
    <property type="entry name" value="Hex-like_dom2"/>
</dbReference>
<comment type="caution">
    <text evidence="10">The sequence shown here is derived from an EMBL/GenBank/DDBJ whole genome shotgun (WGS) entry which is preliminary data.</text>
</comment>
<dbReference type="InterPro" id="IPR015882">
    <property type="entry name" value="HEX_bac_N"/>
</dbReference>
<evidence type="ECO:0000256" key="5">
    <source>
        <dbReference type="ARBA" id="ARBA00023295"/>
    </source>
</evidence>
<evidence type="ECO:0000313" key="11">
    <source>
        <dbReference type="Proteomes" id="UP000269669"/>
    </source>
</evidence>
<dbReference type="GO" id="GO:0030203">
    <property type="term" value="P:glycosaminoglycan metabolic process"/>
    <property type="evidence" value="ECO:0007669"/>
    <property type="project" value="TreeGrafter"/>
</dbReference>
<dbReference type="Pfam" id="PF02838">
    <property type="entry name" value="Glyco_hydro_20b"/>
    <property type="match status" value="1"/>
</dbReference>
<feature type="domain" description="Glycoside hydrolase family 20 catalytic" evidence="8">
    <location>
        <begin position="264"/>
        <end position="513"/>
    </location>
</feature>